<dbReference type="AlphaFoldDB" id="A0A8J5GHY0"/>
<dbReference type="GO" id="GO:0003723">
    <property type="term" value="F:RNA binding"/>
    <property type="evidence" value="ECO:0007669"/>
    <property type="project" value="TreeGrafter"/>
</dbReference>
<dbReference type="GO" id="GO:0000932">
    <property type="term" value="C:P-body"/>
    <property type="evidence" value="ECO:0007669"/>
    <property type="project" value="UniProtKB-SubCell"/>
</dbReference>
<feature type="region of interest" description="Disordered" evidence="3">
    <location>
        <begin position="146"/>
        <end position="166"/>
    </location>
</feature>
<evidence type="ECO:0000313" key="4">
    <source>
        <dbReference type="EMBL" id="KAG6503929.1"/>
    </source>
</evidence>
<dbReference type="Proteomes" id="UP000734854">
    <property type="component" value="Unassembled WGS sequence"/>
</dbReference>
<proteinExistence type="predicted"/>
<sequence length="846" mass="94631">MTRGYAAEGSSAGNPNHPCDNLAGTSDATAGNYLFDASQYAFFGKEIMEDIDLGILEDDESVNASLTRIDDEYYFPTVQDREEIIPFGGHDINEVEGFSYLSDNDDLANTFAKTSSITCSLYIMLHSFYILYRQLNRVVSDPRNTGVIGERGSFSRESSSTADWTQDGDYTNWIDQQILDTENIQESKRWWSQPRLSSSQLSEPKPLYRASSFPQQQQQQQQLLPHQQQQPRQQQYTRESIIPPTPPFASYDSHGGRSQSFSNLTRHLSIPSLDSGLQLSDLTLAPYFDPLRHLRGSGHGLQYGPNSSIIDRTRNNLLNHRGLFSSDNMLPNMLLQQLSLPSNLIASQILSHHQHRLPHVQPSHLRYSHSQNNVFSPHGSPPHMRPDPRDNRLRASQKGKHHMRFSHQSSDIGNATGDNRWSPQIRSKYMTPEEIDSILKMQNAVSHSSDPYLSDYYHQACLAKKSARQFKNSFFPPNIKDLPSRSRSANESHVDVAGKFLFSSVRRPRPLLEADMPAYGDGLHDRKSTVKLLEQEPLVAARITIEDGLCLLLDIDDTDRLLQFNPPQDGGLQLRWRRQILLDGLAAALNLVDPLGSGREGHSIGLGPKDDIVFRRIISLAKGRKFISRFLKLLTPGSDLARIVCMVIFRHLRLIFGGLPSDSSSSETVTDLARTVSLCLNDMELSALSACLAAVVCSSEQPPLRPIGSESGDGATIVVKSVLDRATHLLTYPHAAGAYDIPCRTLWQASFDALFGLLTEYCLSKYSSIMQTLMIDHAPKDSILGSEATILMSREMPVDLLRASLPHTSEHQRKVLIDFAQRLMPVTAFSEYLSITRSETSESVPS</sequence>
<dbReference type="EMBL" id="JACMSC010000010">
    <property type="protein sequence ID" value="KAG6503929.1"/>
    <property type="molecule type" value="Genomic_DNA"/>
</dbReference>
<dbReference type="GO" id="GO:0000290">
    <property type="term" value="P:deadenylation-dependent decapping of nuclear-transcribed mRNA"/>
    <property type="evidence" value="ECO:0007669"/>
    <property type="project" value="InterPro"/>
</dbReference>
<feature type="compositionally biased region" description="Low complexity" evidence="3">
    <location>
        <begin position="214"/>
        <end position="235"/>
    </location>
</feature>
<dbReference type="InterPro" id="IPR039900">
    <property type="entry name" value="Pat1-like"/>
</dbReference>
<evidence type="ECO:0000256" key="3">
    <source>
        <dbReference type="SAM" id="MobiDB-lite"/>
    </source>
</evidence>
<evidence type="ECO:0000313" key="5">
    <source>
        <dbReference type="Proteomes" id="UP000734854"/>
    </source>
</evidence>
<name>A0A8J5GHY0_ZINOF</name>
<feature type="compositionally biased region" description="Polar residues" evidence="3">
    <location>
        <begin position="406"/>
        <end position="423"/>
    </location>
</feature>
<organism evidence="4 5">
    <name type="scientific">Zingiber officinale</name>
    <name type="common">Ginger</name>
    <name type="synonym">Amomum zingiber</name>
    <dbReference type="NCBI Taxonomy" id="94328"/>
    <lineage>
        <taxon>Eukaryota</taxon>
        <taxon>Viridiplantae</taxon>
        <taxon>Streptophyta</taxon>
        <taxon>Embryophyta</taxon>
        <taxon>Tracheophyta</taxon>
        <taxon>Spermatophyta</taxon>
        <taxon>Magnoliopsida</taxon>
        <taxon>Liliopsida</taxon>
        <taxon>Zingiberales</taxon>
        <taxon>Zingiberaceae</taxon>
        <taxon>Zingiber</taxon>
    </lineage>
</organism>
<feature type="region of interest" description="Disordered" evidence="3">
    <location>
        <begin position="1"/>
        <end position="20"/>
    </location>
</feature>
<keyword evidence="2" id="KW-0963">Cytoplasm</keyword>
<comment type="caution">
    <text evidence="4">The sequence shown here is derived from an EMBL/GenBank/DDBJ whole genome shotgun (WGS) entry which is preliminary data.</text>
</comment>
<dbReference type="PANTHER" id="PTHR21551:SF0">
    <property type="entry name" value="PROTEIN ASSOCIATED WITH TOPO II RELATED-1, ISOFORM A"/>
    <property type="match status" value="1"/>
</dbReference>
<gene>
    <name evidence="4" type="ORF">ZIOFF_036253</name>
</gene>
<reference evidence="4 5" key="1">
    <citation type="submission" date="2020-08" db="EMBL/GenBank/DDBJ databases">
        <title>Plant Genome Project.</title>
        <authorList>
            <person name="Zhang R.-G."/>
        </authorList>
    </citation>
    <scope>NUCLEOTIDE SEQUENCE [LARGE SCALE GENOMIC DNA]</scope>
    <source>
        <tissue evidence="4">Rhizome</tissue>
    </source>
</reference>
<evidence type="ECO:0000256" key="1">
    <source>
        <dbReference type="ARBA" id="ARBA00004201"/>
    </source>
</evidence>
<feature type="compositionally biased region" description="Basic residues" evidence="3">
    <location>
        <begin position="395"/>
        <end position="405"/>
    </location>
</feature>
<feature type="region of interest" description="Disordered" evidence="3">
    <location>
        <begin position="369"/>
        <end position="423"/>
    </location>
</feature>
<protein>
    <recommendedName>
        <fullName evidence="6">Topoisomerase II-associated protein PAT1</fullName>
    </recommendedName>
</protein>
<accession>A0A8J5GHY0</accession>
<feature type="compositionally biased region" description="Low complexity" evidence="3">
    <location>
        <begin position="150"/>
        <end position="160"/>
    </location>
</feature>
<keyword evidence="5" id="KW-1185">Reference proteome</keyword>
<feature type="region of interest" description="Disordered" evidence="3">
    <location>
        <begin position="195"/>
        <end position="261"/>
    </location>
</feature>
<dbReference type="GO" id="GO:0033962">
    <property type="term" value="P:P-body assembly"/>
    <property type="evidence" value="ECO:0007669"/>
    <property type="project" value="TreeGrafter"/>
</dbReference>
<feature type="compositionally biased region" description="Basic and acidic residues" evidence="3">
    <location>
        <begin position="384"/>
        <end position="393"/>
    </location>
</feature>
<evidence type="ECO:0008006" key="6">
    <source>
        <dbReference type="Google" id="ProtNLM"/>
    </source>
</evidence>
<comment type="subcellular location">
    <subcellularLocation>
        <location evidence="1">Cytoplasm</location>
        <location evidence="1">P-body</location>
    </subcellularLocation>
</comment>
<evidence type="ECO:0000256" key="2">
    <source>
        <dbReference type="ARBA" id="ARBA00022490"/>
    </source>
</evidence>
<dbReference type="PANTHER" id="PTHR21551">
    <property type="entry name" value="TOPOISOMERASE II-ASSOCIATED PROTEIN PAT1"/>
    <property type="match status" value="1"/>
</dbReference>